<evidence type="ECO:0000313" key="1">
    <source>
        <dbReference type="EMBL" id="RKF47227.1"/>
    </source>
</evidence>
<accession>A0A420GQ63</accession>
<sequence length="88" mass="9242">MGIVLILWNCATDCKFPVSASSLAFDASITRGLEASFGALYRERHSSGIAGAISTDAISGCDLAAHVIAERASTSEHKKSGTQVPLFR</sequence>
<dbReference type="Proteomes" id="UP000283709">
    <property type="component" value="Unassembled WGS sequence"/>
</dbReference>
<reference evidence="1 2" key="1">
    <citation type="submission" date="2016-07" db="EMBL/GenBank/DDBJ databases">
        <title>Genome analysis of Burkholderia fungorum ES3-20.</title>
        <authorList>
            <person name="Xu D."/>
            <person name="Yao R."/>
            <person name="Zheng S."/>
        </authorList>
    </citation>
    <scope>NUCLEOTIDE SEQUENCE [LARGE SCALE GENOMIC DNA]</scope>
    <source>
        <strain evidence="1 2">ES3-20</strain>
    </source>
</reference>
<comment type="caution">
    <text evidence="1">The sequence shown here is derived from an EMBL/GenBank/DDBJ whole genome shotgun (WGS) entry which is preliminary data.</text>
</comment>
<dbReference type="AlphaFoldDB" id="A0A420GQ63"/>
<organism evidence="1 2">
    <name type="scientific">Paraburkholderia fungorum</name>
    <dbReference type="NCBI Taxonomy" id="134537"/>
    <lineage>
        <taxon>Bacteria</taxon>
        <taxon>Pseudomonadati</taxon>
        <taxon>Pseudomonadota</taxon>
        <taxon>Betaproteobacteria</taxon>
        <taxon>Burkholderiales</taxon>
        <taxon>Burkholderiaceae</taxon>
        <taxon>Paraburkholderia</taxon>
    </lineage>
</organism>
<gene>
    <name evidence="1" type="ORF">BCY88_23260</name>
</gene>
<evidence type="ECO:0000313" key="2">
    <source>
        <dbReference type="Proteomes" id="UP000283709"/>
    </source>
</evidence>
<proteinExistence type="predicted"/>
<protein>
    <submittedName>
        <fullName evidence="1">Uncharacterized protein</fullName>
    </submittedName>
</protein>
<dbReference type="EMBL" id="MCAS01000010">
    <property type="protein sequence ID" value="RKF47227.1"/>
    <property type="molecule type" value="Genomic_DNA"/>
</dbReference>
<name>A0A420GQ63_9BURK</name>
<dbReference type="RefSeq" id="WP_120344335.1">
    <property type="nucleotide sequence ID" value="NZ_MCAS01000010.1"/>
</dbReference>